<organism evidence="3 4">
    <name type="scientific">Methanobrevibacter millerae</name>
    <dbReference type="NCBI Taxonomy" id="230361"/>
    <lineage>
        <taxon>Archaea</taxon>
        <taxon>Methanobacteriati</taxon>
        <taxon>Methanobacteriota</taxon>
        <taxon>Methanomada group</taxon>
        <taxon>Methanobacteria</taxon>
        <taxon>Methanobacteriales</taxon>
        <taxon>Methanobacteriaceae</taxon>
        <taxon>Methanobrevibacter</taxon>
    </lineage>
</organism>
<dbReference type="InterPro" id="IPR014721">
    <property type="entry name" value="Ribsml_uS5_D2-typ_fold_subgr"/>
</dbReference>
<dbReference type="PATRIC" id="fig|230361.4.peg.1045"/>
<dbReference type="PANTHER" id="PTHR42282">
    <property type="entry name" value="PANTOATE KINASE-RELATED"/>
    <property type="match status" value="1"/>
</dbReference>
<dbReference type="GO" id="GO:0015937">
    <property type="term" value="P:coenzyme A biosynthetic process"/>
    <property type="evidence" value="ECO:0007669"/>
    <property type="project" value="UniProtKB-UniRule"/>
</dbReference>
<accession>A0A0U2TSD3</accession>
<dbReference type="PIRSF" id="PIRSF016896">
    <property type="entry name" value="GHMP_arc_MJ0969"/>
    <property type="match status" value="1"/>
</dbReference>
<dbReference type="OrthoDB" id="85822at2157"/>
<dbReference type="InterPro" id="IPR012043">
    <property type="entry name" value="PoK"/>
</dbReference>
<dbReference type="Proteomes" id="UP000067738">
    <property type="component" value="Chromosome"/>
</dbReference>
<comment type="function">
    <text evidence="1">Phosphorylates (R)-pantoate to form (R)-4-phosphopantoate in the CoA biosynthesis pathway.</text>
</comment>
<name>A0A0U2TSD3_9EURY</name>
<proteinExistence type="inferred from homology"/>
<dbReference type="EMBL" id="CP011266">
    <property type="protein sequence ID" value="ALT68803.1"/>
    <property type="molecule type" value="Genomic_DNA"/>
</dbReference>
<dbReference type="GO" id="GO:0005524">
    <property type="term" value="F:ATP binding"/>
    <property type="evidence" value="ECO:0007669"/>
    <property type="project" value="UniProtKB-KW"/>
</dbReference>
<keyword evidence="1" id="KW-0173">Coenzyme A biosynthesis</keyword>
<gene>
    <name evidence="3" type="primary">coaA</name>
    <name evidence="3" type="ORF">sm9_1014</name>
</gene>
<dbReference type="PANTHER" id="PTHR42282:SF1">
    <property type="entry name" value="PANTOATE KINASE"/>
    <property type="match status" value="1"/>
</dbReference>
<dbReference type="Pfam" id="PF00288">
    <property type="entry name" value="GHMP_kinases_N"/>
    <property type="match status" value="1"/>
</dbReference>
<dbReference type="Gene3D" id="3.30.230.10">
    <property type="match status" value="1"/>
</dbReference>
<sequence length="279" mass="30443">MTISFFVPAHITGFFSIENNTDPLKNGSLGAGFLLDRGVKTTIKDSSEFKINVNQGSDIVINEVLKHFKINAPFEITQDIQLPIGAGFGTSAASALSLSLALNEFFDFGYSYEECGQIAHMVEVSLGGGLGDVIGQTGSGMVLRTSPGAPGVGRIESFDEDLFVATKFFGEIDTASIIRNPQHKKLISKTGHECLNEFMQDISVGKFLELSLIFSQNTKLMTDEVKSLVDYFNSSDDILGASMAMLGNTVFAFAYNESAFKNLNIKNLDIDKLYKKRQL</sequence>
<keyword evidence="1" id="KW-0547">Nucleotide-binding</keyword>
<dbReference type="InterPro" id="IPR006204">
    <property type="entry name" value="GHMP_kinase_N_dom"/>
</dbReference>
<comment type="similarity">
    <text evidence="1">Belongs to the GHMP kinase family. PoK subfamily.</text>
</comment>
<comment type="catalytic activity">
    <reaction evidence="1">
        <text>(R)-pantoate + ATP = (R)-4-phosphopantoate + ADP + H(+)</text>
        <dbReference type="Rhea" id="RHEA:28246"/>
        <dbReference type="ChEBI" id="CHEBI:15378"/>
        <dbReference type="ChEBI" id="CHEBI:15980"/>
        <dbReference type="ChEBI" id="CHEBI:30616"/>
        <dbReference type="ChEBI" id="CHEBI:61294"/>
        <dbReference type="ChEBI" id="CHEBI:456216"/>
        <dbReference type="EC" id="2.7.1.169"/>
    </reaction>
</comment>
<keyword evidence="1" id="KW-0067">ATP-binding</keyword>
<dbReference type="UniPathway" id="UPA00241"/>
<evidence type="ECO:0000313" key="4">
    <source>
        <dbReference type="Proteomes" id="UP000067738"/>
    </source>
</evidence>
<dbReference type="SUPFAM" id="SSF54211">
    <property type="entry name" value="Ribosomal protein S5 domain 2-like"/>
    <property type="match status" value="1"/>
</dbReference>
<evidence type="ECO:0000259" key="2">
    <source>
        <dbReference type="Pfam" id="PF00288"/>
    </source>
</evidence>
<protein>
    <recommendedName>
        <fullName evidence="1">Pantoate kinase</fullName>
        <shortName evidence="1">PoK</shortName>
        <ecNumber evidence="1">2.7.1.169</ecNumber>
    </recommendedName>
</protein>
<dbReference type="KEGG" id="mmil:sm9_1014"/>
<dbReference type="GO" id="GO:0016301">
    <property type="term" value="F:kinase activity"/>
    <property type="evidence" value="ECO:0007669"/>
    <property type="project" value="UniProtKB-UniRule"/>
</dbReference>
<comment type="pathway">
    <text evidence="1">Cofactor biosynthesis; coenzyme A biosynthesis.</text>
</comment>
<keyword evidence="4" id="KW-1185">Reference proteome</keyword>
<keyword evidence="1" id="KW-0808">Transferase</keyword>
<dbReference type="RefSeq" id="WP_058739092.1">
    <property type="nucleotide sequence ID" value="NZ_CP011266.1"/>
</dbReference>
<reference evidence="3 4" key="1">
    <citation type="submission" date="2015-04" db="EMBL/GenBank/DDBJ databases">
        <title>The complete genome sequence of the rumen methanogen Methanobrevibacter millerae SM9.</title>
        <authorList>
            <person name="Leahy S.C."/>
            <person name="Kelly W.J."/>
            <person name="Pacheco D.M."/>
            <person name="Li D."/>
            <person name="Altermann E."/>
            <person name="Attwood G.T."/>
        </authorList>
    </citation>
    <scope>NUCLEOTIDE SEQUENCE [LARGE SCALE GENOMIC DNA]</scope>
    <source>
        <strain evidence="3 4">SM9</strain>
    </source>
</reference>
<evidence type="ECO:0000313" key="3">
    <source>
        <dbReference type="EMBL" id="ALT68803.1"/>
    </source>
</evidence>
<feature type="domain" description="GHMP kinase N-terminal" evidence="2">
    <location>
        <begin position="61"/>
        <end position="134"/>
    </location>
</feature>
<dbReference type="GeneID" id="26735983"/>
<dbReference type="HAMAP" id="MF_02223">
    <property type="entry name" value="Pantoate_kinase"/>
    <property type="match status" value="1"/>
</dbReference>
<evidence type="ECO:0000256" key="1">
    <source>
        <dbReference type="HAMAP-Rule" id="MF_02223"/>
    </source>
</evidence>
<dbReference type="InterPro" id="IPR020568">
    <property type="entry name" value="Ribosomal_Su5_D2-typ_SF"/>
</dbReference>
<keyword evidence="1 3" id="KW-0418">Kinase</keyword>
<dbReference type="EC" id="2.7.1.169" evidence="1"/>
<dbReference type="AlphaFoldDB" id="A0A0U2TSD3"/>